<reference evidence="2 3" key="1">
    <citation type="submission" date="2019-05" db="EMBL/GenBank/DDBJ databases">
        <title>Another draft genome of Portunus trituberculatus and its Hox gene families provides insights of decapod evolution.</title>
        <authorList>
            <person name="Jeong J.-H."/>
            <person name="Song I."/>
            <person name="Kim S."/>
            <person name="Choi T."/>
            <person name="Kim D."/>
            <person name="Ryu S."/>
            <person name="Kim W."/>
        </authorList>
    </citation>
    <scope>NUCLEOTIDE SEQUENCE [LARGE SCALE GENOMIC DNA]</scope>
    <source>
        <tissue evidence="2">Muscle</tissue>
    </source>
</reference>
<protein>
    <submittedName>
        <fullName evidence="2">Uncharacterized protein</fullName>
    </submittedName>
</protein>
<dbReference type="Proteomes" id="UP000324222">
    <property type="component" value="Unassembled WGS sequence"/>
</dbReference>
<dbReference type="EMBL" id="VSRR010007490">
    <property type="protein sequence ID" value="MPC46999.1"/>
    <property type="molecule type" value="Genomic_DNA"/>
</dbReference>
<comment type="caution">
    <text evidence="2">The sequence shown here is derived from an EMBL/GenBank/DDBJ whole genome shotgun (WGS) entry which is preliminary data.</text>
</comment>
<keyword evidence="3" id="KW-1185">Reference proteome</keyword>
<feature type="compositionally biased region" description="Polar residues" evidence="1">
    <location>
        <begin position="79"/>
        <end position="88"/>
    </location>
</feature>
<name>A0A5B7FP05_PORTR</name>
<evidence type="ECO:0000256" key="1">
    <source>
        <dbReference type="SAM" id="MobiDB-lite"/>
    </source>
</evidence>
<evidence type="ECO:0000313" key="2">
    <source>
        <dbReference type="EMBL" id="MPC46999.1"/>
    </source>
</evidence>
<feature type="region of interest" description="Disordered" evidence="1">
    <location>
        <begin position="27"/>
        <end position="94"/>
    </location>
</feature>
<accession>A0A5B7FP05</accession>
<feature type="compositionally biased region" description="Low complexity" evidence="1">
    <location>
        <begin position="68"/>
        <end position="78"/>
    </location>
</feature>
<dbReference type="AlphaFoldDB" id="A0A5B7FP05"/>
<sequence length="94" mass="10471">MAEERIAEITSSSAPRSYSILVPFVSSLRPATPPTQAGPQPCRDKYIFKNDTSRFPQFPNYPRHTRPSPRSFHSSPSPQTASTGSVPQEMQPRP</sequence>
<gene>
    <name evidence="2" type="ORF">E2C01_040733</name>
</gene>
<proteinExistence type="predicted"/>
<organism evidence="2 3">
    <name type="scientific">Portunus trituberculatus</name>
    <name type="common">Swimming crab</name>
    <name type="synonym">Neptunus trituberculatus</name>
    <dbReference type="NCBI Taxonomy" id="210409"/>
    <lineage>
        <taxon>Eukaryota</taxon>
        <taxon>Metazoa</taxon>
        <taxon>Ecdysozoa</taxon>
        <taxon>Arthropoda</taxon>
        <taxon>Crustacea</taxon>
        <taxon>Multicrustacea</taxon>
        <taxon>Malacostraca</taxon>
        <taxon>Eumalacostraca</taxon>
        <taxon>Eucarida</taxon>
        <taxon>Decapoda</taxon>
        <taxon>Pleocyemata</taxon>
        <taxon>Brachyura</taxon>
        <taxon>Eubrachyura</taxon>
        <taxon>Portunoidea</taxon>
        <taxon>Portunidae</taxon>
        <taxon>Portuninae</taxon>
        <taxon>Portunus</taxon>
    </lineage>
</organism>
<evidence type="ECO:0000313" key="3">
    <source>
        <dbReference type="Proteomes" id="UP000324222"/>
    </source>
</evidence>
<feature type="compositionally biased region" description="Basic and acidic residues" evidence="1">
    <location>
        <begin position="42"/>
        <end position="52"/>
    </location>
</feature>